<dbReference type="InterPro" id="IPR036603">
    <property type="entry name" value="RBP11-like"/>
</dbReference>
<reference evidence="6" key="2">
    <citation type="journal article" date="2005" name="PLoS Biol.">
        <title>The genomes of Oryza sativa: a history of duplications.</title>
        <authorList>
            <person name="Yu J."/>
            <person name="Wang J."/>
            <person name="Lin W."/>
            <person name="Li S."/>
            <person name="Li H."/>
            <person name="Zhou J."/>
            <person name="Ni P."/>
            <person name="Dong W."/>
            <person name="Hu S."/>
            <person name="Zeng C."/>
            <person name="Zhang J."/>
            <person name="Zhang Y."/>
            <person name="Li R."/>
            <person name="Xu Z."/>
            <person name="Li S."/>
            <person name="Li X."/>
            <person name="Zheng H."/>
            <person name="Cong L."/>
            <person name="Lin L."/>
            <person name="Yin J."/>
            <person name="Geng J."/>
            <person name="Li G."/>
            <person name="Shi J."/>
            <person name="Liu J."/>
            <person name="Lv H."/>
            <person name="Li J."/>
            <person name="Wang J."/>
            <person name="Deng Y."/>
            <person name="Ran L."/>
            <person name="Shi X."/>
            <person name="Wang X."/>
            <person name="Wu Q."/>
            <person name="Li C."/>
            <person name="Ren X."/>
            <person name="Wang J."/>
            <person name="Wang X."/>
            <person name="Li D."/>
            <person name="Liu D."/>
            <person name="Zhang X."/>
            <person name="Ji Z."/>
            <person name="Zhao W."/>
            <person name="Sun Y."/>
            <person name="Zhang Z."/>
            <person name="Bao J."/>
            <person name="Han Y."/>
            <person name="Dong L."/>
            <person name="Ji J."/>
            <person name="Chen P."/>
            <person name="Wu S."/>
            <person name="Liu J."/>
            <person name="Xiao Y."/>
            <person name="Bu D."/>
            <person name="Tan J."/>
            <person name="Yang L."/>
            <person name="Ye C."/>
            <person name="Zhang J."/>
            <person name="Xu J."/>
            <person name="Zhou Y."/>
            <person name="Yu Y."/>
            <person name="Zhang B."/>
            <person name="Zhuang S."/>
            <person name="Wei H."/>
            <person name="Liu B."/>
            <person name="Lei M."/>
            <person name="Yu H."/>
            <person name="Li Y."/>
            <person name="Xu H."/>
            <person name="Wei S."/>
            <person name="He X."/>
            <person name="Fang L."/>
            <person name="Zhang Z."/>
            <person name="Zhang Y."/>
            <person name="Huang X."/>
            <person name="Su Z."/>
            <person name="Tong W."/>
            <person name="Li J."/>
            <person name="Tong Z."/>
            <person name="Li S."/>
            <person name="Ye J."/>
            <person name="Wang L."/>
            <person name="Fang L."/>
            <person name="Lei T."/>
            <person name="Chen C."/>
            <person name="Chen H."/>
            <person name="Xu Z."/>
            <person name="Li H."/>
            <person name="Huang H."/>
            <person name="Zhang F."/>
            <person name="Xu H."/>
            <person name="Li N."/>
            <person name="Zhao C."/>
            <person name="Li S."/>
            <person name="Dong L."/>
            <person name="Huang Y."/>
            <person name="Li L."/>
            <person name="Xi Y."/>
            <person name="Qi Q."/>
            <person name="Li W."/>
            <person name="Zhang B."/>
            <person name="Hu W."/>
            <person name="Zhang Y."/>
            <person name="Tian X."/>
            <person name="Jiao Y."/>
            <person name="Liang X."/>
            <person name="Jin J."/>
            <person name="Gao L."/>
            <person name="Zheng W."/>
            <person name="Hao B."/>
            <person name="Liu S."/>
            <person name="Wang W."/>
            <person name="Yuan L."/>
            <person name="Cao M."/>
            <person name="McDermott J."/>
            <person name="Samudrala R."/>
            <person name="Wang J."/>
            <person name="Wong G.K."/>
            <person name="Yang H."/>
        </authorList>
    </citation>
    <scope>NUCLEOTIDE SEQUENCE [LARGE SCALE GENOMIC DNA]</scope>
</reference>
<dbReference type="STRING" id="39947.Q6Z5L9"/>
<dbReference type="GO" id="GO:0003677">
    <property type="term" value="F:DNA binding"/>
    <property type="evidence" value="ECO:0007669"/>
    <property type="project" value="InterPro"/>
</dbReference>
<dbReference type="Pfam" id="PF01193">
    <property type="entry name" value="RNA_pol_L"/>
    <property type="match status" value="1"/>
</dbReference>
<dbReference type="SUPFAM" id="SSF55257">
    <property type="entry name" value="RBP11-like subunits of RNA polymerase"/>
    <property type="match status" value="1"/>
</dbReference>
<dbReference type="Gramene" id="Os02t0723600-00">
    <property type="protein sequence ID" value="Os02t0723600-00"/>
    <property type="gene ID" value="Os02g0723600"/>
</dbReference>
<dbReference type="PROSITE" id="PS00446">
    <property type="entry name" value="RNA_POL_D_30KD"/>
    <property type="match status" value="1"/>
</dbReference>
<organism evidence="6">
    <name type="scientific">Oryza sativa subsp. japonica</name>
    <name type="common">Rice</name>
    <dbReference type="NCBI Taxonomy" id="39947"/>
    <lineage>
        <taxon>Eukaryota</taxon>
        <taxon>Viridiplantae</taxon>
        <taxon>Streptophyta</taxon>
        <taxon>Embryophyta</taxon>
        <taxon>Tracheophyta</taxon>
        <taxon>Spermatophyta</taxon>
        <taxon>Magnoliopsida</taxon>
        <taxon>Liliopsida</taxon>
        <taxon>Poales</taxon>
        <taxon>Poaceae</taxon>
        <taxon>BOP clade</taxon>
        <taxon>Oryzoideae</taxon>
        <taxon>Oryzeae</taxon>
        <taxon>Oryzinae</taxon>
        <taxon>Oryza</taxon>
        <taxon>Oryza sativa</taxon>
    </lineage>
</organism>
<reference evidence="5" key="6">
    <citation type="submission" date="2015-10" db="EMBL/GenBank/DDBJ databases">
        <authorList>
            <person name="Sakai H."/>
            <person name="Kawahara Y."/>
            <person name="Matsumoto T."/>
            <person name="Buell C.R."/>
            <person name="Itoh T."/>
        </authorList>
    </citation>
    <scope>NUCLEOTIDE SEQUENCE</scope>
</reference>
<accession>A0A5S6RAR6</accession>
<dbReference type="GO" id="GO:0003899">
    <property type="term" value="F:DNA-directed RNA polymerase activity"/>
    <property type="evidence" value="ECO:0007669"/>
    <property type="project" value="InterPro"/>
</dbReference>
<dbReference type="GO" id="GO:0006351">
    <property type="term" value="P:DNA-templated transcription"/>
    <property type="evidence" value="ECO:0007669"/>
    <property type="project" value="InterPro"/>
</dbReference>
<feature type="domain" description="DNA-directed RNA polymerase RpoA/D/Rpb3-type" evidence="4">
    <location>
        <begin position="81"/>
        <end position="298"/>
    </location>
</feature>
<dbReference type="GO" id="GO:0005736">
    <property type="term" value="C:RNA polymerase I complex"/>
    <property type="evidence" value="ECO:0000318"/>
    <property type="project" value="GO_Central"/>
</dbReference>
<reference evidence="5 7" key="5">
    <citation type="journal article" date="2013" name="Rice">
        <title>Improvement of the Oryza sativa Nipponbare reference genome using next generation sequence and optical map data.</title>
        <authorList>
            <person name="Kawahara Y."/>
            <person name="de la Bastide M."/>
            <person name="Hamilton J.P."/>
            <person name="Kanamori H."/>
            <person name="McCombie W.R."/>
            <person name="Ouyang S."/>
            <person name="Schwartz D.C."/>
            <person name="Tanaka T."/>
            <person name="Wu J."/>
            <person name="Zhou S."/>
            <person name="Childs K.L."/>
            <person name="Davidson R.M."/>
            <person name="Lin H."/>
            <person name="Quesada-Ocampo L."/>
            <person name="Vaillancourt B."/>
            <person name="Sakai H."/>
            <person name="Lee S.S."/>
            <person name="Kim J."/>
            <person name="Numa H."/>
            <person name="Itoh T."/>
            <person name="Buell C.R."/>
            <person name="Matsumoto T."/>
        </authorList>
    </citation>
    <scope>NUCLEOTIDE SEQUENCE [LARGE SCALE GENOMIC DNA]</scope>
    <source>
        <strain evidence="7">cv. Nipponbare</strain>
    </source>
</reference>
<evidence type="ECO:0000256" key="2">
    <source>
        <dbReference type="ARBA" id="ARBA00023163"/>
    </source>
</evidence>
<dbReference type="InterPro" id="IPR036643">
    <property type="entry name" value="RNApol_insert_sf"/>
</dbReference>
<dbReference type="PANTHER" id="PTHR11800:SF13">
    <property type="entry name" value="DNA-DIRECTED RNA POLYMERASES I AND III SUBUNIT RPAC1"/>
    <property type="match status" value="1"/>
</dbReference>
<dbReference type="EMBL" id="AP014958">
    <property type="protein sequence ID" value="BAS80675.1"/>
    <property type="molecule type" value="Genomic_DNA"/>
</dbReference>
<dbReference type="SMR" id="A0A5S6RAR6"/>
<dbReference type="OMA" id="AQPRKCT"/>
<dbReference type="Proteomes" id="UP000059680">
    <property type="component" value="Chromosome 2"/>
</dbReference>
<protein>
    <submittedName>
        <fullName evidence="5">Os02g0723600 protein</fullName>
    </submittedName>
</protein>
<evidence type="ECO:0000313" key="5">
    <source>
        <dbReference type="EMBL" id="BAS80675.1"/>
    </source>
</evidence>
<keyword evidence="1" id="KW-0240">DNA-directed RNA polymerase</keyword>
<dbReference type="InterPro" id="IPR050518">
    <property type="entry name" value="Rpo3/RPB3_RNA_Pol_subunit"/>
</dbReference>
<proteinExistence type="predicted"/>
<dbReference type="FunCoup" id="A0A5S6RAR6">
    <property type="interactions" value="1987"/>
</dbReference>
<dbReference type="Proteomes" id="UP000007752">
    <property type="component" value="Chromosome 2"/>
</dbReference>
<dbReference type="InterPro" id="IPR011263">
    <property type="entry name" value="DNA-dir_RNA_pol_RpoA/D/Rpb3"/>
</dbReference>
<accession>Q6Z5L9</accession>
<reference evidence="6" key="3">
    <citation type="submission" date="2008-12" db="EMBL/GenBank/DDBJ databases">
        <title>Improved gene annotation of the rice (Oryza sativa) genomes.</title>
        <authorList>
            <person name="Wang J."/>
            <person name="Li R."/>
            <person name="Fan W."/>
            <person name="Huang Q."/>
            <person name="Zhang J."/>
            <person name="Zhou Y."/>
            <person name="Hu Y."/>
            <person name="Zi S."/>
            <person name="Li J."/>
            <person name="Ni P."/>
            <person name="Zheng H."/>
            <person name="Zhang Y."/>
            <person name="Zhao M."/>
            <person name="Hao Q."/>
            <person name="McDermott J."/>
            <person name="Samudrala R."/>
            <person name="Kristiansen K."/>
            <person name="Wong G.K.-S."/>
        </authorList>
    </citation>
    <scope>NUCLEOTIDE SEQUENCE</scope>
</reference>
<dbReference type="FunFam" id="2.170.120.12:FF:000004">
    <property type="entry name" value="RNA polymerase I subunit 43"/>
    <property type="match status" value="1"/>
</dbReference>
<reference evidence="5" key="4">
    <citation type="journal article" date="2013" name="Plant Cell Physiol.">
        <title>Rice Annotation Project Database (RAP-DB): an integrative and interactive database for rice genomics.</title>
        <authorList>
            <person name="Sakai H."/>
            <person name="Lee S.S."/>
            <person name="Tanaka T."/>
            <person name="Numa H."/>
            <person name="Kim J."/>
            <person name="Kawahara Y."/>
            <person name="Wakimoto H."/>
            <person name="Yang C.C."/>
            <person name="Iwamoto M."/>
            <person name="Abe T."/>
            <person name="Yamada Y."/>
            <person name="Muto A."/>
            <person name="Inokuchi H."/>
            <person name="Ikemura T."/>
            <person name="Matsumoto T."/>
            <person name="Sasaki T."/>
            <person name="Itoh T."/>
        </authorList>
    </citation>
    <scope>NUCLEOTIDE SEQUENCE</scope>
</reference>
<reference evidence="7" key="1">
    <citation type="journal article" date="2005" name="Nature">
        <title>The map-based sequence of the rice genome.</title>
        <authorList>
            <consortium name="International rice genome sequencing project (IRGSP)"/>
            <person name="Matsumoto T."/>
            <person name="Wu J."/>
            <person name="Kanamori H."/>
            <person name="Katayose Y."/>
            <person name="Fujisawa M."/>
            <person name="Namiki N."/>
            <person name="Mizuno H."/>
            <person name="Yamamoto K."/>
            <person name="Antonio B.A."/>
            <person name="Baba T."/>
            <person name="Sakata K."/>
            <person name="Nagamura Y."/>
            <person name="Aoki H."/>
            <person name="Arikawa K."/>
            <person name="Arita K."/>
            <person name="Bito T."/>
            <person name="Chiden Y."/>
            <person name="Fujitsuka N."/>
            <person name="Fukunaka R."/>
            <person name="Hamada M."/>
            <person name="Harada C."/>
            <person name="Hayashi A."/>
            <person name="Hijishita S."/>
            <person name="Honda M."/>
            <person name="Hosokawa S."/>
            <person name="Ichikawa Y."/>
            <person name="Idonuma A."/>
            <person name="Iijima M."/>
            <person name="Ikeda M."/>
            <person name="Ikeno M."/>
            <person name="Ito K."/>
            <person name="Ito S."/>
            <person name="Ito T."/>
            <person name="Ito Y."/>
            <person name="Ito Y."/>
            <person name="Iwabuchi A."/>
            <person name="Kamiya K."/>
            <person name="Karasawa W."/>
            <person name="Kurita K."/>
            <person name="Katagiri S."/>
            <person name="Kikuta A."/>
            <person name="Kobayashi H."/>
            <person name="Kobayashi N."/>
            <person name="Machita K."/>
            <person name="Maehara T."/>
            <person name="Masukawa M."/>
            <person name="Mizubayashi T."/>
            <person name="Mukai Y."/>
            <person name="Nagasaki H."/>
            <person name="Nagata Y."/>
            <person name="Naito S."/>
            <person name="Nakashima M."/>
            <person name="Nakama Y."/>
            <person name="Nakamichi Y."/>
            <person name="Nakamura M."/>
            <person name="Meguro A."/>
            <person name="Negishi M."/>
            <person name="Ohta I."/>
            <person name="Ohta T."/>
            <person name="Okamoto M."/>
            <person name="Ono N."/>
            <person name="Saji S."/>
            <person name="Sakaguchi M."/>
            <person name="Sakai K."/>
            <person name="Shibata M."/>
            <person name="Shimokawa T."/>
            <person name="Song J."/>
            <person name="Takazaki Y."/>
            <person name="Terasawa K."/>
            <person name="Tsugane M."/>
            <person name="Tsuji K."/>
            <person name="Ueda S."/>
            <person name="Waki K."/>
            <person name="Yamagata H."/>
            <person name="Yamamoto M."/>
            <person name="Yamamoto S."/>
            <person name="Yamane H."/>
            <person name="Yoshiki S."/>
            <person name="Yoshihara R."/>
            <person name="Yukawa K."/>
            <person name="Zhong H."/>
            <person name="Yano M."/>
            <person name="Yuan Q."/>
            <person name="Ouyang S."/>
            <person name="Liu J."/>
            <person name="Jones K.M."/>
            <person name="Gansberger K."/>
            <person name="Moffat K."/>
            <person name="Hill J."/>
            <person name="Bera J."/>
            <person name="Fadrosh D."/>
            <person name="Jin S."/>
            <person name="Johri S."/>
            <person name="Kim M."/>
            <person name="Overton L."/>
            <person name="Reardon M."/>
            <person name="Tsitrin T."/>
            <person name="Vuong H."/>
            <person name="Weaver B."/>
            <person name="Ciecko A."/>
            <person name="Tallon L."/>
            <person name="Jackson J."/>
            <person name="Pai G."/>
            <person name="Aken S.V."/>
            <person name="Utterback T."/>
            <person name="Reidmuller S."/>
            <person name="Feldblyum T."/>
            <person name="Hsiao J."/>
            <person name="Zismann V."/>
            <person name="Iobst S."/>
            <person name="de Vazeille A.R."/>
            <person name="Buell C.R."/>
            <person name="Ying K."/>
            <person name="Li Y."/>
            <person name="Lu T."/>
            <person name="Huang Y."/>
            <person name="Zhao Q."/>
            <person name="Feng Q."/>
            <person name="Zhang L."/>
            <person name="Zhu J."/>
            <person name="Weng Q."/>
            <person name="Mu J."/>
            <person name="Lu Y."/>
            <person name="Fan D."/>
            <person name="Liu Y."/>
            <person name="Guan J."/>
            <person name="Zhang Y."/>
            <person name="Yu S."/>
            <person name="Liu X."/>
            <person name="Zhang Y."/>
            <person name="Hong G."/>
            <person name="Han B."/>
            <person name="Choisne N."/>
            <person name="Demange N."/>
            <person name="Orjeda G."/>
            <person name="Samain S."/>
            <person name="Cattolico L."/>
            <person name="Pelletier E."/>
            <person name="Couloux A."/>
            <person name="Segurens B."/>
            <person name="Wincker P."/>
            <person name="D'Hont A."/>
            <person name="Scarpelli C."/>
            <person name="Weissenbach J."/>
            <person name="Salanoubat M."/>
            <person name="Quetier F."/>
            <person name="Yu Y."/>
            <person name="Kim H.R."/>
            <person name="Rambo T."/>
            <person name="Currie J."/>
            <person name="Collura K."/>
            <person name="Luo M."/>
            <person name="Yang T."/>
            <person name="Ammiraju J.S.S."/>
            <person name="Engler F."/>
            <person name="Soderlund C."/>
            <person name="Wing R.A."/>
            <person name="Palmer L.E."/>
            <person name="de la Bastide M."/>
            <person name="Spiegel L."/>
            <person name="Nascimento L."/>
            <person name="Zutavern T."/>
            <person name="O'Shaughnessy A."/>
            <person name="Dike S."/>
            <person name="Dedhia N."/>
            <person name="Preston R."/>
            <person name="Balija V."/>
            <person name="McCombie W.R."/>
            <person name="Chow T."/>
            <person name="Chen H."/>
            <person name="Chung M."/>
            <person name="Chen C."/>
            <person name="Shaw J."/>
            <person name="Wu H."/>
            <person name="Hsiao K."/>
            <person name="Chao Y."/>
            <person name="Chu M."/>
            <person name="Cheng C."/>
            <person name="Hour A."/>
            <person name="Lee P."/>
            <person name="Lin S."/>
            <person name="Lin Y."/>
            <person name="Liou J."/>
            <person name="Liu S."/>
            <person name="Hsing Y."/>
            <person name="Raghuvanshi S."/>
            <person name="Mohanty A."/>
            <person name="Bharti A.K."/>
            <person name="Gaur A."/>
            <person name="Gupta V."/>
            <person name="Kumar D."/>
            <person name="Ravi V."/>
            <person name="Vij S."/>
            <person name="Kapur A."/>
            <person name="Khurana P."/>
            <person name="Khurana P."/>
            <person name="Khurana J.P."/>
            <person name="Tyagi A.K."/>
            <person name="Gaikwad K."/>
            <person name="Singh A."/>
            <person name="Dalal V."/>
            <person name="Srivastava S."/>
            <person name="Dixit A."/>
            <person name="Pal A.K."/>
            <person name="Ghazi I.A."/>
            <person name="Yadav M."/>
            <person name="Pandit A."/>
            <person name="Bhargava A."/>
            <person name="Sureshbabu K."/>
            <person name="Batra K."/>
            <person name="Sharma T.R."/>
            <person name="Mohapatra T."/>
            <person name="Singh N.K."/>
            <person name="Messing J."/>
            <person name="Nelson A.B."/>
            <person name="Fuks G."/>
            <person name="Kavchok S."/>
            <person name="Keizer G."/>
            <person name="Linton E."/>
            <person name="Llaca V."/>
            <person name="Song R."/>
            <person name="Tanyolac B."/>
            <person name="Young S."/>
            <person name="Ho-Il K."/>
            <person name="Hahn J.H."/>
            <person name="Sangsakoo G."/>
            <person name="Vanavichit A."/>
            <person name="de Mattos Luiz.A.T."/>
            <person name="Zimmer P.D."/>
            <person name="Malone G."/>
            <person name="Dellagostin O."/>
            <person name="de Oliveira A.C."/>
            <person name="Bevan M."/>
            <person name="Bancroft I."/>
            <person name="Minx P."/>
            <person name="Cordum H."/>
            <person name="Wilson R."/>
            <person name="Cheng Z."/>
            <person name="Jin W."/>
            <person name="Jiang J."/>
            <person name="Leong S.A."/>
            <person name="Iwama H."/>
            <person name="Gojobori T."/>
            <person name="Itoh T."/>
            <person name="Niimura Y."/>
            <person name="Fujii Y."/>
            <person name="Habara T."/>
            <person name="Sakai H."/>
            <person name="Sato Y."/>
            <person name="Wilson G."/>
            <person name="Kumar K."/>
            <person name="McCouch S."/>
            <person name="Juretic N."/>
            <person name="Hoen D."/>
            <person name="Wright S."/>
            <person name="Bruskiewich R."/>
            <person name="Bureau T."/>
            <person name="Miyao A."/>
            <person name="Hirochika H."/>
            <person name="Nishikawa T."/>
            <person name="Kadowaki K."/>
            <person name="Sugiura M."/>
            <person name="Burr B."/>
            <person name="Sasaki T."/>
        </authorList>
    </citation>
    <scope>NUCLEOTIDE SEQUENCE [LARGE SCALE GENOMIC DNA]</scope>
    <source>
        <strain evidence="7">cv. Nipponbare</strain>
    </source>
</reference>
<dbReference type="Gene3D" id="2.170.120.12">
    <property type="entry name" value="DNA-directed RNA polymerase, insert domain"/>
    <property type="match status" value="1"/>
</dbReference>
<dbReference type="PaxDb" id="39947-Q6Z5L9"/>
<dbReference type="eggNOG" id="KOG1521">
    <property type="taxonomic scope" value="Eukaryota"/>
</dbReference>
<dbReference type="GO" id="GO:0005666">
    <property type="term" value="C:RNA polymerase III complex"/>
    <property type="evidence" value="ECO:0000318"/>
    <property type="project" value="GO_Central"/>
</dbReference>
<dbReference type="GO" id="GO:0046983">
    <property type="term" value="F:protein dimerization activity"/>
    <property type="evidence" value="ECO:0007669"/>
    <property type="project" value="InterPro"/>
</dbReference>
<dbReference type="SUPFAM" id="SSF56553">
    <property type="entry name" value="Insert subdomain of RNA polymerase alpha subunit"/>
    <property type="match status" value="1"/>
</dbReference>
<dbReference type="HOGENOM" id="CLU_038421_0_1_1"/>
<sequence length="300" mass="33460">MGSKSSKDTDDDHEPKQQEKKLPEHLEVQRTRVVCKADAPVNTEGFQYAGAYSAMGIDNSVSAEKFCKNFKVEISRLTEDDMEFDMIGIDASIANAFRRILIAELPTMAIEKVLMVDNTSVIADEVLSHRLGLIPLDADPRHFEYMSENDVPNERNTIVYKLHVSCKKGSPRLTVKSGDLEWLPEGSRLPLASPAQSRYKQKTYTSFSQSQKDILEKPLGVKFKDITIARLGPGQVVFRKEIKGDNAEKLVKKCPVNVFDIEDLGNVTIESTGGLPPEALFTEAVRILEEKCERVISGLS</sequence>
<feature type="region of interest" description="Disordered" evidence="3">
    <location>
        <begin position="1"/>
        <end position="25"/>
    </location>
</feature>
<dbReference type="PANTHER" id="PTHR11800">
    <property type="entry name" value="DNA-DIRECTED RNA POLYMERASE"/>
    <property type="match status" value="1"/>
</dbReference>
<dbReference type="AlphaFoldDB" id="A0A5S6RAR6"/>
<keyword evidence="2" id="KW-0804">Transcription</keyword>
<dbReference type="Gene3D" id="3.30.1360.10">
    <property type="entry name" value="RNA polymerase, RBP11-like subunit"/>
    <property type="match status" value="1"/>
</dbReference>
<dbReference type="InterPro" id="IPR001514">
    <property type="entry name" value="DNA-dir_RNA_pol_30-40kDasu_CS"/>
</dbReference>
<keyword evidence="7" id="KW-1185">Reference proteome</keyword>
<evidence type="ECO:0000313" key="7">
    <source>
        <dbReference type="Proteomes" id="UP000059680"/>
    </source>
</evidence>
<accession>Q0DY01</accession>
<dbReference type="SMART" id="SM00662">
    <property type="entry name" value="RPOLD"/>
    <property type="match status" value="1"/>
</dbReference>
<evidence type="ECO:0000256" key="3">
    <source>
        <dbReference type="SAM" id="MobiDB-lite"/>
    </source>
</evidence>
<evidence type="ECO:0000313" key="6">
    <source>
        <dbReference type="EMBL" id="EEE57714.1"/>
    </source>
</evidence>
<evidence type="ECO:0000259" key="4">
    <source>
        <dbReference type="SMART" id="SM00662"/>
    </source>
</evidence>
<dbReference type="EMBL" id="CM000139">
    <property type="protein sequence ID" value="EEE57714.1"/>
    <property type="molecule type" value="Genomic_DNA"/>
</dbReference>
<gene>
    <name evidence="5" type="ordered locus">Os02g0723600</name>
    <name evidence="6" type="ORF">OsJ_08197</name>
    <name evidence="5" type="ORF">OSNPB_020723600</name>
</gene>
<name>A0A5S6RAR6_ORYSJ</name>
<evidence type="ECO:0000256" key="1">
    <source>
        <dbReference type="ARBA" id="ARBA00022478"/>
    </source>
</evidence>